<dbReference type="InParanoid" id="B3RPY4"/>
<sequence>MEVVAIKEPQDIIKCFDAYKELRPHLVDAESFVNQVIQQQKEGYTIGAIFDQDDPNAAAAVIGYRDMTTLAWGKCIYIDDLSTRSVHRQKGYGSTLLQHVNKLAKHQGYAMLHLDTGYTRHDAHRVYLRNGFQFSYHHLSLQY</sequence>
<dbReference type="SUPFAM" id="SSF55729">
    <property type="entry name" value="Acyl-CoA N-acyltransferases (Nat)"/>
    <property type="match status" value="1"/>
</dbReference>
<dbReference type="GeneID" id="6751312"/>
<dbReference type="AlphaFoldDB" id="B3RPY4"/>
<feature type="domain" description="N-acetyltransferase" evidence="1">
    <location>
        <begin position="1"/>
        <end position="143"/>
    </location>
</feature>
<dbReference type="EMBL" id="DS985242">
    <property type="protein sequence ID" value="EDV27723.1"/>
    <property type="molecule type" value="Genomic_DNA"/>
</dbReference>
<evidence type="ECO:0000313" key="3">
    <source>
        <dbReference type="Proteomes" id="UP000009022"/>
    </source>
</evidence>
<protein>
    <recommendedName>
        <fullName evidence="1">N-acetyltransferase domain-containing protein</fullName>
    </recommendedName>
</protein>
<proteinExistence type="predicted"/>
<dbReference type="Proteomes" id="UP000009022">
    <property type="component" value="Unassembled WGS sequence"/>
</dbReference>
<dbReference type="GO" id="GO:0008080">
    <property type="term" value="F:N-acetyltransferase activity"/>
    <property type="evidence" value="ECO:0000318"/>
    <property type="project" value="GO_Central"/>
</dbReference>
<dbReference type="STRING" id="10228.B3RPY4"/>
<reference evidence="2 3" key="1">
    <citation type="journal article" date="2008" name="Nature">
        <title>The Trichoplax genome and the nature of placozoans.</title>
        <authorList>
            <person name="Srivastava M."/>
            <person name="Begovic E."/>
            <person name="Chapman J."/>
            <person name="Putnam N.H."/>
            <person name="Hellsten U."/>
            <person name="Kawashima T."/>
            <person name="Kuo A."/>
            <person name="Mitros T."/>
            <person name="Salamov A."/>
            <person name="Carpenter M.L."/>
            <person name="Signorovitch A.Y."/>
            <person name="Moreno M.A."/>
            <person name="Kamm K."/>
            <person name="Grimwood J."/>
            <person name="Schmutz J."/>
            <person name="Shapiro H."/>
            <person name="Grigoriev I.V."/>
            <person name="Buss L.W."/>
            <person name="Schierwater B."/>
            <person name="Dellaporta S.L."/>
            <person name="Rokhsar D.S."/>
        </authorList>
    </citation>
    <scope>NUCLEOTIDE SEQUENCE [LARGE SCALE GENOMIC DNA]</scope>
    <source>
        <strain evidence="2 3">Grell-BS-1999</strain>
    </source>
</reference>
<dbReference type="FunFam" id="3.40.630.30:FF:000257">
    <property type="entry name" value="Putative N-acetyltransferase YhdJ"/>
    <property type="match status" value="1"/>
</dbReference>
<dbReference type="CTD" id="6751312"/>
<evidence type="ECO:0000313" key="2">
    <source>
        <dbReference type="EMBL" id="EDV27723.1"/>
    </source>
</evidence>
<keyword evidence="3" id="KW-1185">Reference proteome</keyword>
<dbReference type="InterPro" id="IPR016181">
    <property type="entry name" value="Acyl_CoA_acyltransferase"/>
</dbReference>
<dbReference type="RefSeq" id="XP_002109557.1">
    <property type="nucleotide sequence ID" value="XM_002109521.1"/>
</dbReference>
<name>B3RPY4_TRIAD</name>
<dbReference type="KEGG" id="tad:TRIADDRAFT_53711"/>
<dbReference type="OrthoDB" id="7305308at2759"/>
<dbReference type="CDD" id="cd04301">
    <property type="entry name" value="NAT_SF"/>
    <property type="match status" value="1"/>
</dbReference>
<dbReference type="HOGENOM" id="CLU_013985_34_2_1"/>
<dbReference type="Gene3D" id="3.40.630.30">
    <property type="match status" value="1"/>
</dbReference>
<dbReference type="InterPro" id="IPR000182">
    <property type="entry name" value="GNAT_dom"/>
</dbReference>
<accession>B3RPY4</accession>
<dbReference type="Pfam" id="PF00583">
    <property type="entry name" value="Acetyltransf_1"/>
    <property type="match status" value="1"/>
</dbReference>
<dbReference type="PROSITE" id="PS51186">
    <property type="entry name" value="GNAT"/>
    <property type="match status" value="1"/>
</dbReference>
<evidence type="ECO:0000259" key="1">
    <source>
        <dbReference type="PROSITE" id="PS51186"/>
    </source>
</evidence>
<dbReference type="eggNOG" id="ENOG502SC83">
    <property type="taxonomic scope" value="Eukaryota"/>
</dbReference>
<dbReference type="PhylomeDB" id="B3RPY4"/>
<gene>
    <name evidence="2" type="ORF">TRIADDRAFT_53711</name>
</gene>
<organism evidence="2 3">
    <name type="scientific">Trichoplax adhaerens</name>
    <name type="common">Trichoplax reptans</name>
    <dbReference type="NCBI Taxonomy" id="10228"/>
    <lineage>
        <taxon>Eukaryota</taxon>
        <taxon>Metazoa</taxon>
        <taxon>Placozoa</taxon>
        <taxon>Uniplacotomia</taxon>
        <taxon>Trichoplacea</taxon>
        <taxon>Trichoplacidae</taxon>
        <taxon>Trichoplax</taxon>
    </lineage>
</organism>